<proteinExistence type="predicted"/>
<dbReference type="InterPro" id="IPR025368">
    <property type="entry name" value="DUF4272"/>
</dbReference>
<evidence type="ECO:0000313" key="2">
    <source>
        <dbReference type="Proteomes" id="UP001499978"/>
    </source>
</evidence>
<dbReference type="EMBL" id="BAAARY010000009">
    <property type="protein sequence ID" value="GAA2524123.1"/>
    <property type="molecule type" value="Genomic_DNA"/>
</dbReference>
<reference evidence="1 2" key="1">
    <citation type="journal article" date="2019" name="Int. J. Syst. Evol. Microbiol.">
        <title>The Global Catalogue of Microorganisms (GCM) 10K type strain sequencing project: providing services to taxonomists for standard genome sequencing and annotation.</title>
        <authorList>
            <consortium name="The Broad Institute Genomics Platform"/>
            <consortium name="The Broad Institute Genome Sequencing Center for Infectious Disease"/>
            <person name="Wu L."/>
            <person name="Ma J."/>
        </authorList>
    </citation>
    <scope>NUCLEOTIDE SEQUENCE [LARGE SCALE GENOMIC DNA]</scope>
    <source>
        <strain evidence="1 2">JCM 3367</strain>
    </source>
</reference>
<name>A0ABN3NK10_9ACTN</name>
<dbReference type="Pfam" id="PF14094">
    <property type="entry name" value="DUF4272"/>
    <property type="match status" value="1"/>
</dbReference>
<protein>
    <recommendedName>
        <fullName evidence="3">DUF4272 domain-containing protein</fullName>
    </recommendedName>
</protein>
<keyword evidence="2" id="KW-1185">Reference proteome</keyword>
<sequence>MSVSAHHPRSVRAASIGELRRLGLPLPPKSFPLVWEPGDTVELRPTTDLEGRLAILNVVLARCFGLPQEDAMGWLLQARLIEGVTAPEWRFLTSGEGDPRAFVLHLEAIYALSWMLGLSAHLDPARPSDRRLVSQLPHLPSRESYPQWRSRTLVAPRHAAEVAAVLDLYYCLDWGYLEAERAGLRLPGTIDANTIGQRRWALEWAVILRGPFHDPPPGWEEVDLST</sequence>
<evidence type="ECO:0000313" key="1">
    <source>
        <dbReference type="EMBL" id="GAA2524123.1"/>
    </source>
</evidence>
<evidence type="ECO:0008006" key="3">
    <source>
        <dbReference type="Google" id="ProtNLM"/>
    </source>
</evidence>
<dbReference type="RefSeq" id="WP_344172150.1">
    <property type="nucleotide sequence ID" value="NZ_BAAARY010000009.1"/>
</dbReference>
<comment type="caution">
    <text evidence="1">The sequence shown here is derived from an EMBL/GenBank/DDBJ whole genome shotgun (WGS) entry which is preliminary data.</text>
</comment>
<dbReference type="Proteomes" id="UP001499978">
    <property type="component" value="Unassembled WGS sequence"/>
</dbReference>
<gene>
    <name evidence="1" type="ORF">GCM10010201_23280</name>
</gene>
<organism evidence="1 2">
    <name type="scientific">Pilimelia columellifera subsp. columellifera</name>
    <dbReference type="NCBI Taxonomy" id="706583"/>
    <lineage>
        <taxon>Bacteria</taxon>
        <taxon>Bacillati</taxon>
        <taxon>Actinomycetota</taxon>
        <taxon>Actinomycetes</taxon>
        <taxon>Micromonosporales</taxon>
        <taxon>Micromonosporaceae</taxon>
        <taxon>Pilimelia</taxon>
    </lineage>
</organism>
<accession>A0ABN3NK10</accession>